<keyword evidence="1" id="KW-1133">Transmembrane helix</keyword>
<feature type="transmembrane region" description="Helical" evidence="1">
    <location>
        <begin position="41"/>
        <end position="61"/>
    </location>
</feature>
<dbReference type="Proteomes" id="UP000694725">
    <property type="component" value="Unplaced"/>
</dbReference>
<dbReference type="Proteomes" id="UP000694727">
    <property type="component" value="Unplaced"/>
</dbReference>
<name>A0A8D1K1M1_PIG</name>
<evidence type="ECO:0000313" key="2">
    <source>
        <dbReference type="Ensembl" id="ENSSSCP00050003004.1"/>
    </source>
</evidence>
<evidence type="ECO:0000256" key="1">
    <source>
        <dbReference type="SAM" id="Phobius"/>
    </source>
</evidence>
<dbReference type="Proteomes" id="UP000694720">
    <property type="component" value="Unplaced"/>
</dbReference>
<dbReference type="Ensembl" id="ENSSSCT00035059606.1">
    <property type="protein sequence ID" value="ENSSSCP00035023971.1"/>
    <property type="gene ID" value="ENSSSCG00035044864.1"/>
</dbReference>
<dbReference type="Proteomes" id="UP000694726">
    <property type="component" value="Unplaced"/>
</dbReference>
<keyword evidence="1" id="KW-0812">Transmembrane</keyword>
<sequence length="139" mass="15840">MILYSAALLNSFISSNSFFLCVMSLELFIYKIMSFANRANFTSFFSILMPFIYFSCLIALAKTFNTLLNKSGESENPCLVPDLREKSFKLIPLNMMLAVGFVYMTFIKLRYIPPNLLSFNMNGCRILSNVFSVSIETIV</sequence>
<dbReference type="AlphaFoldDB" id="A0A8D1K1M1"/>
<dbReference type="Proteomes" id="UP000694571">
    <property type="component" value="Unplaced"/>
</dbReference>
<feature type="transmembrane region" description="Helical" evidence="1">
    <location>
        <begin position="6"/>
        <end position="29"/>
    </location>
</feature>
<dbReference type="Proteomes" id="UP000694724">
    <property type="component" value="Unplaced"/>
</dbReference>
<organism evidence="2 3">
    <name type="scientific">Sus scrofa</name>
    <name type="common">Pig</name>
    <dbReference type="NCBI Taxonomy" id="9823"/>
    <lineage>
        <taxon>Eukaryota</taxon>
        <taxon>Metazoa</taxon>
        <taxon>Chordata</taxon>
        <taxon>Craniata</taxon>
        <taxon>Vertebrata</taxon>
        <taxon>Euteleostomi</taxon>
        <taxon>Mammalia</taxon>
        <taxon>Eutheria</taxon>
        <taxon>Laurasiatheria</taxon>
        <taxon>Artiodactyla</taxon>
        <taxon>Suina</taxon>
        <taxon>Suidae</taxon>
        <taxon>Sus</taxon>
    </lineage>
</organism>
<reference evidence="2" key="1">
    <citation type="submission" date="2025-05" db="UniProtKB">
        <authorList>
            <consortium name="Ensembl"/>
        </authorList>
    </citation>
    <scope>IDENTIFICATION</scope>
</reference>
<keyword evidence="1" id="KW-0472">Membrane</keyword>
<feature type="transmembrane region" description="Helical" evidence="1">
    <location>
        <begin position="90"/>
        <end position="111"/>
    </location>
</feature>
<accession>A0A8D1K1M1</accession>
<dbReference type="Ensembl" id="ENSSSCT00050006955.1">
    <property type="protein sequence ID" value="ENSSSCP00050003004.1"/>
    <property type="gene ID" value="ENSSSCG00050005071.1"/>
</dbReference>
<dbReference type="Ensembl" id="ENSSSCT00065026287.1">
    <property type="protein sequence ID" value="ENSSSCP00065010808.1"/>
    <property type="gene ID" value="ENSSSCG00065019734.1"/>
</dbReference>
<dbReference type="Ensembl" id="ENSSSCT00055043608.1">
    <property type="protein sequence ID" value="ENSSSCP00055034717.1"/>
    <property type="gene ID" value="ENSSSCG00055022231.1"/>
</dbReference>
<dbReference type="Ensembl" id="ENSSSCT00015038331.1">
    <property type="protein sequence ID" value="ENSSSCP00015015210.1"/>
    <property type="gene ID" value="ENSSSCG00015028940.1"/>
</dbReference>
<dbReference type="Ensembl" id="ENSSSCT00025013443.1">
    <property type="protein sequence ID" value="ENSSSCP00025005267.1"/>
    <property type="gene ID" value="ENSSSCG00025010220.1"/>
</dbReference>
<evidence type="ECO:0000313" key="3">
    <source>
        <dbReference type="Proteomes" id="UP000694571"/>
    </source>
</evidence>
<protein>
    <submittedName>
        <fullName evidence="2">Uncharacterized protein</fullName>
    </submittedName>
</protein>
<proteinExistence type="predicted"/>